<dbReference type="Gene3D" id="3.40.50.1980">
    <property type="entry name" value="Nitrogenase molybdenum iron protein domain"/>
    <property type="match status" value="2"/>
</dbReference>
<keyword evidence="8" id="KW-1185">Reference proteome</keyword>
<dbReference type="PROSITE" id="PS51257">
    <property type="entry name" value="PROKAR_LIPOPROTEIN"/>
    <property type="match status" value="1"/>
</dbReference>
<comment type="subcellular location">
    <subcellularLocation>
        <location evidence="1">Cell envelope</location>
    </subcellularLocation>
</comment>
<dbReference type="Proteomes" id="UP000317430">
    <property type="component" value="Unassembled WGS sequence"/>
</dbReference>
<dbReference type="OrthoDB" id="2241086at2"/>
<sequence>MKKRFFILFLCLASIFLVACGKSKSTSSTQSRQLPQIEGFSYYGDIPQAPKRVASMSASYTGYLLQLGLTIVAATSYDKDNPILEKELIQAKQVMPTDLEALAATKPDLIIAGSTEENLEQLATIAPVIAVEYGKHDYLQVLTDFGKVFKKEKEAKNWLDAWQDKVQASKAKLEQALGSDKTFTVMGLTEKEIYLFGNNWGRGGEIIYQALGFQAPKKVQDEVFPKGYLSISKEVLPDYVGDYAIVATDKKTTTSSLYESDIWQSLPAVQNKRVLNVQAEAFYFNDPKALDYQLKILEDALLATTK</sequence>
<organism evidence="7 8">
    <name type="scientific">Streptococcus cuniculipharyngis</name>
    <dbReference type="NCBI Taxonomy" id="1562651"/>
    <lineage>
        <taxon>Bacteria</taxon>
        <taxon>Bacillati</taxon>
        <taxon>Bacillota</taxon>
        <taxon>Bacilli</taxon>
        <taxon>Lactobacillales</taxon>
        <taxon>Streptococcaceae</taxon>
        <taxon>Streptococcus</taxon>
    </lineage>
</organism>
<dbReference type="InterPro" id="IPR002491">
    <property type="entry name" value="ABC_transptr_periplasmic_BD"/>
</dbReference>
<evidence type="ECO:0000256" key="1">
    <source>
        <dbReference type="ARBA" id="ARBA00004196"/>
    </source>
</evidence>
<protein>
    <submittedName>
        <fullName evidence="7">Iron-hydroxamate ABC transporter substrate-binding protein</fullName>
    </submittedName>
</protein>
<name>A0A5C5S8S4_9STRE</name>
<evidence type="ECO:0000256" key="5">
    <source>
        <dbReference type="SAM" id="SignalP"/>
    </source>
</evidence>
<evidence type="ECO:0000256" key="2">
    <source>
        <dbReference type="ARBA" id="ARBA00008814"/>
    </source>
</evidence>
<dbReference type="AlphaFoldDB" id="A0A5C5S8S4"/>
<dbReference type="InterPro" id="IPR051313">
    <property type="entry name" value="Bact_iron-sidero_bind"/>
</dbReference>
<dbReference type="PANTHER" id="PTHR30532:SF26">
    <property type="entry name" value="IRON(3+)-HYDROXAMATE-BINDING PROTEIN FHUD"/>
    <property type="match status" value="1"/>
</dbReference>
<comment type="similarity">
    <text evidence="2">Belongs to the bacterial solute-binding protein 8 family.</text>
</comment>
<dbReference type="Pfam" id="PF01497">
    <property type="entry name" value="Peripla_BP_2"/>
    <property type="match status" value="1"/>
</dbReference>
<comment type="caution">
    <text evidence="7">The sequence shown here is derived from an EMBL/GenBank/DDBJ whole genome shotgun (WGS) entry which is preliminary data.</text>
</comment>
<dbReference type="GO" id="GO:0030288">
    <property type="term" value="C:outer membrane-bounded periplasmic space"/>
    <property type="evidence" value="ECO:0007669"/>
    <property type="project" value="TreeGrafter"/>
</dbReference>
<gene>
    <name evidence="7" type="ORF">FRX57_06745</name>
</gene>
<dbReference type="PROSITE" id="PS50983">
    <property type="entry name" value="FE_B12_PBP"/>
    <property type="match status" value="1"/>
</dbReference>
<reference evidence="7 8" key="1">
    <citation type="submission" date="2019-08" db="EMBL/GenBank/DDBJ databases">
        <authorList>
            <person name="Lei W."/>
        </authorList>
    </citation>
    <scope>NUCLEOTIDE SEQUENCE [LARGE SCALE GENOMIC DNA]</scope>
    <source>
        <strain evidence="7 8">CCUG 66496</strain>
    </source>
</reference>
<evidence type="ECO:0000256" key="3">
    <source>
        <dbReference type="ARBA" id="ARBA00022448"/>
    </source>
</evidence>
<dbReference type="SUPFAM" id="SSF53807">
    <property type="entry name" value="Helical backbone' metal receptor"/>
    <property type="match status" value="1"/>
</dbReference>
<keyword evidence="4 5" id="KW-0732">Signal</keyword>
<feature type="chain" id="PRO_5039599731" evidence="5">
    <location>
        <begin position="20"/>
        <end position="306"/>
    </location>
</feature>
<dbReference type="EMBL" id="VOHL01000007">
    <property type="protein sequence ID" value="TWS96657.1"/>
    <property type="molecule type" value="Genomic_DNA"/>
</dbReference>
<dbReference type="CDD" id="cd01138">
    <property type="entry name" value="FeuA"/>
    <property type="match status" value="1"/>
</dbReference>
<feature type="signal peptide" evidence="5">
    <location>
        <begin position="1"/>
        <end position="19"/>
    </location>
</feature>
<accession>A0A5C5S8S4</accession>
<dbReference type="GO" id="GO:1901678">
    <property type="term" value="P:iron coordination entity transport"/>
    <property type="evidence" value="ECO:0007669"/>
    <property type="project" value="UniProtKB-ARBA"/>
</dbReference>
<proteinExistence type="inferred from homology"/>
<dbReference type="RefSeq" id="WP_146567947.1">
    <property type="nucleotide sequence ID" value="NZ_VOHL01000007.1"/>
</dbReference>
<evidence type="ECO:0000256" key="4">
    <source>
        <dbReference type="ARBA" id="ARBA00022729"/>
    </source>
</evidence>
<evidence type="ECO:0000313" key="7">
    <source>
        <dbReference type="EMBL" id="TWS96657.1"/>
    </source>
</evidence>
<feature type="domain" description="Fe/B12 periplasmic-binding" evidence="6">
    <location>
        <begin position="52"/>
        <end position="305"/>
    </location>
</feature>
<evidence type="ECO:0000259" key="6">
    <source>
        <dbReference type="PROSITE" id="PS50983"/>
    </source>
</evidence>
<dbReference type="PANTHER" id="PTHR30532">
    <property type="entry name" value="IRON III DICITRATE-BINDING PERIPLASMIC PROTEIN"/>
    <property type="match status" value="1"/>
</dbReference>
<keyword evidence="3" id="KW-0813">Transport</keyword>
<evidence type="ECO:0000313" key="8">
    <source>
        <dbReference type="Proteomes" id="UP000317430"/>
    </source>
</evidence>